<evidence type="ECO:0000313" key="3">
    <source>
        <dbReference type="EMBL" id="MBF4769195.1"/>
    </source>
</evidence>
<name>A0A930VSP0_9ACTN</name>
<evidence type="ECO:0000256" key="1">
    <source>
        <dbReference type="SAM" id="MobiDB-lite"/>
    </source>
</evidence>
<evidence type="ECO:0000313" key="4">
    <source>
        <dbReference type="Proteomes" id="UP000660668"/>
    </source>
</evidence>
<feature type="transmembrane region" description="Helical" evidence="2">
    <location>
        <begin position="35"/>
        <end position="57"/>
    </location>
</feature>
<accession>A0A930VSP0</accession>
<feature type="compositionally biased region" description="Basic and acidic residues" evidence="1">
    <location>
        <begin position="1"/>
        <end position="11"/>
    </location>
</feature>
<dbReference type="Proteomes" id="UP000660668">
    <property type="component" value="Unassembled WGS sequence"/>
</dbReference>
<proteinExistence type="predicted"/>
<feature type="region of interest" description="Disordered" evidence="1">
    <location>
        <begin position="1"/>
        <end position="25"/>
    </location>
</feature>
<evidence type="ECO:0000256" key="2">
    <source>
        <dbReference type="SAM" id="Phobius"/>
    </source>
</evidence>
<keyword evidence="4" id="KW-1185">Reference proteome</keyword>
<gene>
    <name evidence="3" type="ORF">ISU10_15620</name>
</gene>
<dbReference type="AlphaFoldDB" id="A0A930VSP0"/>
<comment type="caution">
    <text evidence="3">The sequence shown here is derived from an EMBL/GenBank/DDBJ whole genome shotgun (WGS) entry which is preliminary data.</text>
</comment>
<sequence>MSDLDQLRELGRQLPKPAFDDLLDTQRRRRRQARVTGASTLAVTAVVVAGLLGSSAWTDRSEPQPSGQPSSTTSPTPTPDGGPQVPVGQQTIVADVGPDDVRGFDELARLTSSQSEHAGDTQLTTTVATSNGTAFVEVYCRGGRDLYYFYDREDGASGYGSCSPDADTTLAPSSDIGDEVVTDTAVPLRMRMWLARPSSAYLDCFRQGTSDCNAEYGEPQAVVVPDAEFGFAVYEHRPAPVLHLFGRDYDAVSTIGGSAWLLDRAVLAAPGASTLVAELPASDQAHLVDTYQAPSPHFDKCVEQNRDELPDYETTQSADYWAAVDELCGVTLELVVDRSTVPRDGSEQRGHFTELGQRLSPGAAHTIEVRVVRGDPRNVRYALVVRTETPLPLGLR</sequence>
<keyword evidence="2" id="KW-1133">Transmembrane helix</keyword>
<reference evidence="3" key="1">
    <citation type="submission" date="2020-11" db="EMBL/GenBank/DDBJ databases">
        <title>Nocardioides cynanchi sp. nov., isolated from soil of rhizosphere of Cynanchum wilfordii.</title>
        <authorList>
            <person name="Lee J.-S."/>
            <person name="Suh M.K."/>
            <person name="Kim J.-S."/>
        </authorList>
    </citation>
    <scope>NUCLEOTIDE SEQUENCE</scope>
    <source>
        <strain evidence="3">KCTC 19276</strain>
    </source>
</reference>
<dbReference type="EMBL" id="JADKPO010000022">
    <property type="protein sequence ID" value="MBF4769195.1"/>
    <property type="molecule type" value="Genomic_DNA"/>
</dbReference>
<organism evidence="3 4">
    <name type="scientific">Nocardioides agariphilus</name>
    <dbReference type="NCBI Taxonomy" id="433664"/>
    <lineage>
        <taxon>Bacteria</taxon>
        <taxon>Bacillati</taxon>
        <taxon>Actinomycetota</taxon>
        <taxon>Actinomycetes</taxon>
        <taxon>Propionibacteriales</taxon>
        <taxon>Nocardioidaceae</taxon>
        <taxon>Nocardioides</taxon>
    </lineage>
</organism>
<keyword evidence="2" id="KW-0472">Membrane</keyword>
<keyword evidence="2" id="KW-0812">Transmembrane</keyword>
<feature type="compositionally biased region" description="Low complexity" evidence="1">
    <location>
        <begin position="63"/>
        <end position="84"/>
    </location>
</feature>
<dbReference type="RefSeq" id="WP_194697345.1">
    <property type="nucleotide sequence ID" value="NZ_JADKPO010000022.1"/>
</dbReference>
<protein>
    <submittedName>
        <fullName evidence="3">Uncharacterized protein</fullName>
    </submittedName>
</protein>
<feature type="region of interest" description="Disordered" evidence="1">
    <location>
        <begin position="56"/>
        <end position="88"/>
    </location>
</feature>